<keyword evidence="11 14" id="KW-0472">Membrane</keyword>
<evidence type="ECO:0000256" key="13">
    <source>
        <dbReference type="ARBA" id="ARBA00023237"/>
    </source>
</evidence>
<keyword evidence="9" id="KW-0406">Ion transport</keyword>
<evidence type="ECO:0000256" key="16">
    <source>
        <dbReference type="SAM" id="SignalP"/>
    </source>
</evidence>
<evidence type="ECO:0000256" key="8">
    <source>
        <dbReference type="ARBA" id="ARBA00023004"/>
    </source>
</evidence>
<keyword evidence="3 14" id="KW-0813">Transport</keyword>
<organism evidence="18 19">
    <name type="scientific">Pseudomonas proteolytica</name>
    <dbReference type="NCBI Taxonomy" id="219574"/>
    <lineage>
        <taxon>Bacteria</taxon>
        <taxon>Pseudomonadati</taxon>
        <taxon>Pseudomonadota</taxon>
        <taxon>Gammaproteobacteria</taxon>
        <taxon>Pseudomonadales</taxon>
        <taxon>Pseudomonadaceae</taxon>
        <taxon>Pseudomonas</taxon>
    </lineage>
</organism>
<evidence type="ECO:0000256" key="9">
    <source>
        <dbReference type="ARBA" id="ARBA00023065"/>
    </source>
</evidence>
<dbReference type="CDD" id="cd01347">
    <property type="entry name" value="ligand_gated_channel"/>
    <property type="match status" value="1"/>
</dbReference>
<dbReference type="InterPro" id="IPR039426">
    <property type="entry name" value="TonB-dep_rcpt-like"/>
</dbReference>
<accession>A0AAW5A297</accession>
<dbReference type="FunFam" id="2.170.130.10:FF:000010">
    <property type="entry name" value="Ferripyoverdine receptor"/>
    <property type="match status" value="1"/>
</dbReference>
<gene>
    <name evidence="18" type="ORF">GIW75_04335</name>
</gene>
<evidence type="ECO:0000256" key="3">
    <source>
        <dbReference type="ARBA" id="ARBA00022448"/>
    </source>
</evidence>
<dbReference type="PROSITE" id="PS52016">
    <property type="entry name" value="TONB_DEPENDENT_REC_3"/>
    <property type="match status" value="1"/>
</dbReference>
<evidence type="ECO:0000256" key="15">
    <source>
        <dbReference type="RuleBase" id="RU003357"/>
    </source>
</evidence>
<dbReference type="GO" id="GO:0015891">
    <property type="term" value="P:siderophore transport"/>
    <property type="evidence" value="ECO:0007669"/>
    <property type="project" value="InterPro"/>
</dbReference>
<keyword evidence="6 14" id="KW-0812">Transmembrane</keyword>
<dbReference type="GO" id="GO:0009279">
    <property type="term" value="C:cell outer membrane"/>
    <property type="evidence" value="ECO:0007669"/>
    <property type="project" value="UniProtKB-SubCell"/>
</dbReference>
<keyword evidence="4 14" id="KW-1134">Transmembrane beta strand</keyword>
<dbReference type="Pfam" id="PF00593">
    <property type="entry name" value="TonB_dep_Rec_b-barrel"/>
    <property type="match status" value="1"/>
</dbReference>
<dbReference type="GO" id="GO:0015344">
    <property type="term" value="F:siderophore uptake transmembrane transporter activity"/>
    <property type="evidence" value="ECO:0007669"/>
    <property type="project" value="TreeGrafter"/>
</dbReference>
<feature type="chain" id="PRO_5043991843" evidence="16">
    <location>
        <begin position="39"/>
        <end position="820"/>
    </location>
</feature>
<keyword evidence="13 14" id="KW-0998">Cell outer membrane</keyword>
<dbReference type="Gene3D" id="3.55.50.30">
    <property type="match status" value="1"/>
</dbReference>
<evidence type="ECO:0000313" key="18">
    <source>
        <dbReference type="EMBL" id="MCF5056205.1"/>
    </source>
</evidence>
<dbReference type="NCBIfam" id="TIGR01783">
    <property type="entry name" value="TonB-siderophor"/>
    <property type="match status" value="1"/>
</dbReference>
<dbReference type="InterPro" id="IPR036942">
    <property type="entry name" value="Beta-barrel_TonB_sf"/>
</dbReference>
<comment type="subcellular location">
    <subcellularLocation>
        <location evidence="1 14">Cell outer membrane</location>
        <topology evidence="1 14">Multi-pass membrane protein</topology>
    </subcellularLocation>
</comment>
<comment type="caution">
    <text evidence="18">The sequence shown here is derived from an EMBL/GenBank/DDBJ whole genome shotgun (WGS) entry which is preliminary data.</text>
</comment>
<proteinExistence type="inferred from homology"/>
<evidence type="ECO:0000313" key="19">
    <source>
        <dbReference type="Proteomes" id="UP000814172"/>
    </source>
</evidence>
<dbReference type="GO" id="GO:0038023">
    <property type="term" value="F:signaling receptor activity"/>
    <property type="evidence" value="ECO:0007669"/>
    <property type="project" value="InterPro"/>
</dbReference>
<feature type="signal peptide" evidence="16">
    <location>
        <begin position="1"/>
        <end position="38"/>
    </location>
</feature>
<dbReference type="Gene3D" id="2.40.170.20">
    <property type="entry name" value="TonB-dependent receptor, beta-barrel domain"/>
    <property type="match status" value="1"/>
</dbReference>
<dbReference type="SMART" id="SM00965">
    <property type="entry name" value="STN"/>
    <property type="match status" value="1"/>
</dbReference>
<evidence type="ECO:0000256" key="2">
    <source>
        <dbReference type="ARBA" id="ARBA00009810"/>
    </source>
</evidence>
<protein>
    <submittedName>
        <fullName evidence="18">TonB-dependent siderophore receptor</fullName>
    </submittedName>
</protein>
<dbReference type="SUPFAM" id="SSF56935">
    <property type="entry name" value="Porins"/>
    <property type="match status" value="1"/>
</dbReference>
<keyword evidence="5" id="KW-0410">Iron transport</keyword>
<dbReference type="Pfam" id="PF07660">
    <property type="entry name" value="STN"/>
    <property type="match status" value="1"/>
</dbReference>
<dbReference type="PANTHER" id="PTHR32552">
    <property type="entry name" value="FERRICHROME IRON RECEPTOR-RELATED"/>
    <property type="match status" value="1"/>
</dbReference>
<name>A0AAW5A297_9PSED</name>
<evidence type="ECO:0000256" key="6">
    <source>
        <dbReference type="ARBA" id="ARBA00022692"/>
    </source>
</evidence>
<evidence type="ECO:0000256" key="4">
    <source>
        <dbReference type="ARBA" id="ARBA00022452"/>
    </source>
</evidence>
<evidence type="ECO:0000256" key="7">
    <source>
        <dbReference type="ARBA" id="ARBA00022729"/>
    </source>
</evidence>
<evidence type="ECO:0000256" key="1">
    <source>
        <dbReference type="ARBA" id="ARBA00004571"/>
    </source>
</evidence>
<evidence type="ECO:0000256" key="5">
    <source>
        <dbReference type="ARBA" id="ARBA00022496"/>
    </source>
</evidence>
<dbReference type="InterPro" id="IPR037066">
    <property type="entry name" value="Plug_dom_sf"/>
</dbReference>
<dbReference type="Pfam" id="PF07715">
    <property type="entry name" value="Plug"/>
    <property type="match status" value="1"/>
</dbReference>
<evidence type="ECO:0000259" key="17">
    <source>
        <dbReference type="SMART" id="SM00965"/>
    </source>
</evidence>
<keyword evidence="7 16" id="KW-0732">Signal</keyword>
<feature type="domain" description="Secretin/TonB short N-terminal" evidence="17">
    <location>
        <begin position="65"/>
        <end position="116"/>
    </location>
</feature>
<keyword evidence="19" id="KW-1185">Reference proteome</keyword>
<comment type="similarity">
    <text evidence="2 14 15">Belongs to the TonB-dependent receptor family.</text>
</comment>
<evidence type="ECO:0000256" key="14">
    <source>
        <dbReference type="PROSITE-ProRule" id="PRU01360"/>
    </source>
</evidence>
<keyword evidence="8" id="KW-0408">Iron</keyword>
<reference evidence="18 19" key="1">
    <citation type="submission" date="2019-11" db="EMBL/GenBank/DDBJ databases">
        <title>Epiphytic Pseudomonas syringae from cherry orchards.</title>
        <authorList>
            <person name="Hulin M.T."/>
        </authorList>
    </citation>
    <scope>NUCLEOTIDE SEQUENCE [LARGE SCALE GENOMIC DNA]</scope>
    <source>
        <strain evidence="18 19">PA-6-9F</strain>
    </source>
</reference>
<dbReference type="AlphaFoldDB" id="A0AAW5A297"/>
<dbReference type="Gene3D" id="2.170.130.10">
    <property type="entry name" value="TonB-dependent receptor, plug domain"/>
    <property type="match status" value="1"/>
</dbReference>
<dbReference type="PANTHER" id="PTHR32552:SF74">
    <property type="entry name" value="HYDROXAMATE SIDEROPHORE RECEPTOR FHUE"/>
    <property type="match status" value="1"/>
</dbReference>
<evidence type="ECO:0000256" key="11">
    <source>
        <dbReference type="ARBA" id="ARBA00023136"/>
    </source>
</evidence>
<dbReference type="Proteomes" id="UP000814172">
    <property type="component" value="Unassembled WGS sequence"/>
</dbReference>
<evidence type="ECO:0000256" key="10">
    <source>
        <dbReference type="ARBA" id="ARBA00023077"/>
    </source>
</evidence>
<dbReference type="InterPro" id="IPR011662">
    <property type="entry name" value="Secretin/TonB_short_N"/>
</dbReference>
<dbReference type="InterPro" id="IPR012910">
    <property type="entry name" value="Plug_dom"/>
</dbReference>
<sequence>MKNAFIDCSNGENMGKNTSSLRLSLLASGLLLASTVHAKSAVYSLDIPAQALDKTLNALAAQTGSRILFATDVAEGRQAVALHAQLSVEQALERIVGNTGLVAQKTADGSYLIAAPNKSDALELGATTIQAAGLGINTEDSPSYTTGAVSIGKSERPLKDIPQSISVLTAQRIKDQNIQTLDDVYNNLPGVITYGYMVGDNQPYARGFQIDNYQINGIPLPNGNSITSQNWADLVPYERVELLKGSAGLFQGAGSPGGAINLVRKRASSDFHISTTTSAGRWDNYRQQIDVQGPLNEDKSVRGRLVTSYGDRGYFYDNAKTERSSTYGVLEFDLSPQTLISAGFSYQNVNNRGVMDFGLPAYKTGANIDWKRSTNLSSPSDYNDVETTQVFLEAKHQINDDWRMSLTTNYTKLNLDTIYSNTGGLIDPLTHGGGYNWAESRSENNYQYNTDAYLNGHFELLERRHEVILGANVTHAKRDSGRYETQEYEETKSIPSIIDFIPPRYDRLARYRTVKSTLDQQGVYGSLRMNVLEPLDVIVGARVSWWDYSQDQIAEPSGVSKLSGQKTNAKVVPFYGLVYALTQNWSAYGSYSEIFSPQTDFMTYAGDTLSPRSGETYELGLKGELYGGALNTSFAIYQTNFNGRAQIDKSYASPCNSPFTTLCHIAGGKVRSEGFEAEVNGRVMTGLQLSASYTYTRSRYLENPDDVSLEGRSFLTQMPAHAARVWANYTLPDEFAKWQVGAGARIQSGTYMLGSGMKHEGSGYALYNARIAYDITKSVSLSMNVENIFDRVYYAQTGPVESQNYYGAPRNMTFTLRTNF</sequence>
<keyword evidence="10 15" id="KW-0798">TonB box</keyword>
<keyword evidence="12 18" id="KW-0675">Receptor</keyword>
<dbReference type="InterPro" id="IPR000531">
    <property type="entry name" value="Beta-barrel_TonB"/>
</dbReference>
<dbReference type="EMBL" id="WKEW01000008">
    <property type="protein sequence ID" value="MCF5056205.1"/>
    <property type="molecule type" value="Genomic_DNA"/>
</dbReference>
<evidence type="ECO:0000256" key="12">
    <source>
        <dbReference type="ARBA" id="ARBA00023170"/>
    </source>
</evidence>
<dbReference type="InterPro" id="IPR010105">
    <property type="entry name" value="TonB_sidphr_rcpt"/>
</dbReference>